<sequence>MSTSSISPKVQLAVIVLLSILLIWTYKSCSPLSVSQSTVPALVNSLLNISLNDTNCQLSLVESDGYFCELDSAWIERKHVYSSQDKENMKKRPDTIYFVSTWEPNFHCSHARRMGIMGDGGKWVCDVYRLRSRDDCLIYSAGSSGDFAFEIEMKKFVPNCEIHTFDKNLYVCPTNVCTFHQVIFGDGIQPDGSKSWTSIIQELKHTNRFIEILKIDIEGGEYAFFPILLNSNKNLLPRQILIEVHPTNVTLVHAFFERLRSNNYVIFSKENNLYAGPYFFEFAFLKLNPSFFNQSHNNNTHK</sequence>
<reference evidence="2" key="1">
    <citation type="submission" date="2021-02" db="EMBL/GenBank/DDBJ databases">
        <authorList>
            <person name="Nowell W R."/>
        </authorList>
    </citation>
    <scope>NUCLEOTIDE SEQUENCE</scope>
</reference>
<dbReference type="PANTHER" id="PTHR32026:SF27">
    <property type="entry name" value="METHYLTRANSFERASE FKBM DOMAIN-CONTAINING PROTEIN-RELATED"/>
    <property type="match status" value="1"/>
</dbReference>
<accession>A0A818VJS5</accession>
<dbReference type="EMBL" id="CAJOBS010004109">
    <property type="protein sequence ID" value="CAF4874264.1"/>
    <property type="molecule type" value="Genomic_DNA"/>
</dbReference>
<dbReference type="EMBL" id="CAJNYV010004955">
    <property type="protein sequence ID" value="CAF3710093.1"/>
    <property type="molecule type" value="Genomic_DNA"/>
</dbReference>
<dbReference type="AlphaFoldDB" id="A0A818VJS5"/>
<protein>
    <recommendedName>
        <fullName evidence="1">Methyltransferase domain-containing protein</fullName>
    </recommendedName>
</protein>
<proteinExistence type="predicted"/>
<dbReference type="PANTHER" id="PTHR32026">
    <property type="entry name" value="METHYLTRANSFERASE-LIKE PROTEIN 24"/>
    <property type="match status" value="1"/>
</dbReference>
<dbReference type="InterPro" id="IPR026913">
    <property type="entry name" value="METTL24"/>
</dbReference>
<dbReference type="Proteomes" id="UP000663865">
    <property type="component" value="Unassembled WGS sequence"/>
</dbReference>
<dbReference type="InterPro" id="IPR025714">
    <property type="entry name" value="Methyltranfer_dom"/>
</dbReference>
<feature type="domain" description="Methyltransferase" evidence="1">
    <location>
        <begin position="61"/>
        <end position="286"/>
    </location>
</feature>
<evidence type="ECO:0000313" key="3">
    <source>
        <dbReference type="EMBL" id="CAF4874264.1"/>
    </source>
</evidence>
<comment type="caution">
    <text evidence="2">The sequence shown here is derived from an EMBL/GenBank/DDBJ whole genome shotgun (WGS) entry which is preliminary data.</text>
</comment>
<dbReference type="Pfam" id="PF13383">
    <property type="entry name" value="Methyltransf_22"/>
    <property type="match status" value="1"/>
</dbReference>
<organism evidence="2 4">
    <name type="scientific">Rotaria socialis</name>
    <dbReference type="NCBI Taxonomy" id="392032"/>
    <lineage>
        <taxon>Eukaryota</taxon>
        <taxon>Metazoa</taxon>
        <taxon>Spiralia</taxon>
        <taxon>Gnathifera</taxon>
        <taxon>Rotifera</taxon>
        <taxon>Eurotatoria</taxon>
        <taxon>Bdelloidea</taxon>
        <taxon>Philodinida</taxon>
        <taxon>Philodinidae</taxon>
        <taxon>Rotaria</taxon>
    </lineage>
</organism>
<gene>
    <name evidence="2" type="ORF">KIK155_LOCUS27263</name>
    <name evidence="3" type="ORF">TOA249_LOCUS28734</name>
</gene>
<evidence type="ECO:0000313" key="4">
    <source>
        <dbReference type="Proteomes" id="UP000663865"/>
    </source>
</evidence>
<evidence type="ECO:0000259" key="1">
    <source>
        <dbReference type="Pfam" id="PF13383"/>
    </source>
</evidence>
<dbReference type="Proteomes" id="UP000663838">
    <property type="component" value="Unassembled WGS sequence"/>
</dbReference>
<name>A0A818VJS5_9BILA</name>
<evidence type="ECO:0000313" key="2">
    <source>
        <dbReference type="EMBL" id="CAF3710093.1"/>
    </source>
</evidence>